<evidence type="ECO:0000259" key="5">
    <source>
        <dbReference type="Pfam" id="PF22780"/>
    </source>
</evidence>
<dbReference type="PANTHER" id="PTHR42887:SF2">
    <property type="entry name" value="OS12G0638800 PROTEIN"/>
    <property type="match status" value="1"/>
</dbReference>
<dbReference type="SUPFAM" id="SSF51905">
    <property type="entry name" value="FAD/NAD(P)-binding domain"/>
    <property type="match status" value="1"/>
</dbReference>
<keyword evidence="3" id="KW-0274">FAD</keyword>
<gene>
    <name evidence="6" type="ORF">C8D97_10314</name>
</gene>
<evidence type="ECO:0000256" key="2">
    <source>
        <dbReference type="ARBA" id="ARBA00022630"/>
    </source>
</evidence>
<dbReference type="InterPro" id="IPR057661">
    <property type="entry name" value="RsdA/BaiN/AoA(So)_Rossmann"/>
</dbReference>
<dbReference type="EMBL" id="QGGU01000003">
    <property type="protein sequence ID" value="PWK53191.1"/>
    <property type="molecule type" value="Genomic_DNA"/>
</dbReference>
<organism evidence="6 7">
    <name type="scientific">Pleionea mediterranea</name>
    <dbReference type="NCBI Taxonomy" id="523701"/>
    <lineage>
        <taxon>Bacteria</taxon>
        <taxon>Pseudomonadati</taxon>
        <taxon>Pseudomonadota</taxon>
        <taxon>Gammaproteobacteria</taxon>
        <taxon>Oceanospirillales</taxon>
        <taxon>Pleioneaceae</taxon>
        <taxon>Pleionea</taxon>
    </lineage>
</organism>
<evidence type="ECO:0000256" key="1">
    <source>
        <dbReference type="ARBA" id="ARBA00001974"/>
    </source>
</evidence>
<dbReference type="InterPro" id="IPR055178">
    <property type="entry name" value="RsdA/BaiN/AoA(So)-like_dom"/>
</dbReference>
<comment type="caution">
    <text evidence="6">The sequence shown here is derived from an EMBL/GenBank/DDBJ whole genome shotgun (WGS) entry which is preliminary data.</text>
</comment>
<reference evidence="6 7" key="1">
    <citation type="submission" date="2018-05" db="EMBL/GenBank/DDBJ databases">
        <title>Genomic Encyclopedia of Type Strains, Phase IV (KMG-IV): sequencing the most valuable type-strain genomes for metagenomic binning, comparative biology and taxonomic classification.</title>
        <authorList>
            <person name="Goeker M."/>
        </authorList>
    </citation>
    <scope>NUCLEOTIDE SEQUENCE [LARGE SCALE GENOMIC DNA]</scope>
    <source>
        <strain evidence="6 7">DSM 25350</strain>
    </source>
</reference>
<dbReference type="Gene3D" id="3.50.50.60">
    <property type="entry name" value="FAD/NAD(P)-binding domain"/>
    <property type="match status" value="1"/>
</dbReference>
<evidence type="ECO:0000313" key="7">
    <source>
        <dbReference type="Proteomes" id="UP000245790"/>
    </source>
</evidence>
<dbReference type="PRINTS" id="PR00411">
    <property type="entry name" value="PNDRDTASEI"/>
</dbReference>
<protein>
    <recommendedName>
        <fullName evidence="8">Flavoprotein</fullName>
    </recommendedName>
</protein>
<dbReference type="PRINTS" id="PR00368">
    <property type="entry name" value="FADPNR"/>
</dbReference>
<dbReference type="Pfam" id="PF22780">
    <property type="entry name" value="HI0933_like_1st"/>
    <property type="match status" value="1"/>
</dbReference>
<evidence type="ECO:0000259" key="4">
    <source>
        <dbReference type="Pfam" id="PF03486"/>
    </source>
</evidence>
<keyword evidence="2" id="KW-0285">Flavoprotein</keyword>
<dbReference type="Pfam" id="PF03486">
    <property type="entry name" value="HI0933_like"/>
    <property type="match status" value="1"/>
</dbReference>
<dbReference type="InterPro" id="IPR023166">
    <property type="entry name" value="BaiN-like_dom_sf"/>
</dbReference>
<dbReference type="RefSeq" id="WP_109762261.1">
    <property type="nucleotide sequence ID" value="NZ_QGGU01000003.1"/>
</dbReference>
<proteinExistence type="predicted"/>
<dbReference type="SUPFAM" id="SSF160996">
    <property type="entry name" value="HI0933 insert domain-like"/>
    <property type="match status" value="1"/>
</dbReference>
<dbReference type="Gene3D" id="2.40.30.10">
    <property type="entry name" value="Translation factors"/>
    <property type="match status" value="1"/>
</dbReference>
<evidence type="ECO:0000313" key="6">
    <source>
        <dbReference type="EMBL" id="PWK53191.1"/>
    </source>
</evidence>
<accession>A0A316FWW3</accession>
<dbReference type="PANTHER" id="PTHR42887">
    <property type="entry name" value="OS12G0638800 PROTEIN"/>
    <property type="match status" value="1"/>
</dbReference>
<dbReference type="InterPro" id="IPR036188">
    <property type="entry name" value="FAD/NAD-bd_sf"/>
</dbReference>
<dbReference type="Proteomes" id="UP000245790">
    <property type="component" value="Unassembled WGS sequence"/>
</dbReference>
<comment type="cofactor">
    <cofactor evidence="1">
        <name>FAD</name>
        <dbReference type="ChEBI" id="CHEBI:57692"/>
    </cofactor>
</comment>
<keyword evidence="7" id="KW-1185">Reference proteome</keyword>
<dbReference type="InterPro" id="IPR004792">
    <property type="entry name" value="BaiN-like"/>
</dbReference>
<dbReference type="Gene3D" id="1.10.8.260">
    <property type="entry name" value="HI0933 insert domain-like"/>
    <property type="match status" value="1"/>
</dbReference>
<feature type="domain" description="RsdA/BaiN/AoA(So)-like insert" evidence="5">
    <location>
        <begin position="189"/>
        <end position="342"/>
    </location>
</feature>
<name>A0A316FWW3_9GAMM</name>
<dbReference type="AlphaFoldDB" id="A0A316FWW3"/>
<evidence type="ECO:0000256" key="3">
    <source>
        <dbReference type="ARBA" id="ARBA00022827"/>
    </source>
</evidence>
<dbReference type="NCBIfam" id="TIGR00275">
    <property type="entry name" value="aminoacetone oxidase family FAD-binding enzyme"/>
    <property type="match status" value="1"/>
</dbReference>
<sequence>MKNYDVIIIGAGAAGLMCAITAAKRNKSVLLVEHARKVGRKILMSGGGRCNFTNMYTEPENFLSANPHFCKSALSQYTQWDFIDLVNQHGVAYHEKTLGQLFCDNSSKDIVQLLLKECHQHNVIIELESKVTALEAMPSGFSVSVNQRSLSAGAVVVATGGLSIPSMGPHGFGYQIAEQFGLPVLPTSAALVPFVMNSRWQKQSAELSGNSFDAIASNHAQSFKEAVLLTHKGLSGPAILQISSYWQPGESITLNLAPEMDLASWLKQQKQQMAKSQLKTVLSQLFSKRLAAHMVTSWLKLNTDDNKVMAELGDKELEAIGNTLNNFTVYPEATEGYKTAEVTLGGIDTHSLSSKTMMCNDIPGLFFIGEAVDVTGHLGGYNFQWAWSSGWVAGQNV</sequence>
<dbReference type="OrthoDB" id="9773233at2"/>
<evidence type="ECO:0008006" key="8">
    <source>
        <dbReference type="Google" id="ProtNLM"/>
    </source>
</evidence>
<feature type="domain" description="RsdA/BaiN/AoA(So)-like Rossmann fold-like" evidence="4">
    <location>
        <begin position="5"/>
        <end position="396"/>
    </location>
</feature>